<dbReference type="InterPro" id="IPR010239">
    <property type="entry name" value="CHP02001"/>
</dbReference>
<evidence type="ECO:0000313" key="3">
    <source>
        <dbReference type="Proteomes" id="UP001254608"/>
    </source>
</evidence>
<dbReference type="Pfam" id="PF09694">
    <property type="entry name" value="Gcw_chp"/>
    <property type="match status" value="1"/>
</dbReference>
<proteinExistence type="predicted"/>
<feature type="chain" id="PRO_5045882403" evidence="1">
    <location>
        <begin position="25"/>
        <end position="237"/>
    </location>
</feature>
<keyword evidence="3" id="KW-1185">Reference proteome</keyword>
<evidence type="ECO:0000313" key="2">
    <source>
        <dbReference type="EMBL" id="MDT0497122.1"/>
    </source>
</evidence>
<sequence length="237" mass="25434">MFKMKRVAAMAALCAAAASPTAFAGWSGNVGAFSDYSFRGLSQGKGGDAAVQGGIDWEGDSGLYAGTWASNIGFGGGTEQDFYVGFGGSVGELGYDFGATYYWYPEEDETDSDLSTLEFYVGVSFSYFSLSYAYGDETNFFMGDGDAEEAGYLSLGMELPITEKLAFTASVGQYSGDEIERYFGGEEDSYIDYSIGLSVAIDDNLSASFQYIDTDIDVSGFEDDPKFILGMSYGFDL</sequence>
<organism evidence="2 3">
    <name type="scientific">Banduia mediterranea</name>
    <dbReference type="NCBI Taxonomy" id="3075609"/>
    <lineage>
        <taxon>Bacteria</taxon>
        <taxon>Pseudomonadati</taxon>
        <taxon>Pseudomonadota</taxon>
        <taxon>Gammaproteobacteria</taxon>
        <taxon>Nevskiales</taxon>
        <taxon>Algiphilaceae</taxon>
        <taxon>Banduia</taxon>
    </lineage>
</organism>
<reference evidence="2 3" key="1">
    <citation type="submission" date="2023-09" db="EMBL/GenBank/DDBJ databases">
        <authorList>
            <person name="Rey-Velasco X."/>
        </authorList>
    </citation>
    <scope>NUCLEOTIDE SEQUENCE [LARGE SCALE GENOMIC DNA]</scope>
    <source>
        <strain evidence="2 3">W345</strain>
    </source>
</reference>
<dbReference type="Proteomes" id="UP001254608">
    <property type="component" value="Unassembled WGS sequence"/>
</dbReference>
<accession>A0ABU2WGX7</accession>
<dbReference type="EMBL" id="JAVRIC010000007">
    <property type="protein sequence ID" value="MDT0497122.1"/>
    <property type="molecule type" value="Genomic_DNA"/>
</dbReference>
<feature type="signal peptide" evidence="1">
    <location>
        <begin position="1"/>
        <end position="24"/>
    </location>
</feature>
<name>A0ABU2WGX7_9GAMM</name>
<dbReference type="RefSeq" id="WP_311364514.1">
    <property type="nucleotide sequence ID" value="NZ_JAVRIC010000007.1"/>
</dbReference>
<protein>
    <submittedName>
        <fullName evidence="2">TorF family putative porin</fullName>
    </submittedName>
</protein>
<gene>
    <name evidence="2" type="ORF">RM530_07050</name>
</gene>
<dbReference type="NCBIfam" id="TIGR02001">
    <property type="entry name" value="gcw_chp"/>
    <property type="match status" value="1"/>
</dbReference>
<comment type="caution">
    <text evidence="2">The sequence shown here is derived from an EMBL/GenBank/DDBJ whole genome shotgun (WGS) entry which is preliminary data.</text>
</comment>
<keyword evidence="1" id="KW-0732">Signal</keyword>
<evidence type="ECO:0000256" key="1">
    <source>
        <dbReference type="SAM" id="SignalP"/>
    </source>
</evidence>
<dbReference type="SUPFAM" id="SSF56935">
    <property type="entry name" value="Porins"/>
    <property type="match status" value="1"/>
</dbReference>